<dbReference type="Proteomes" id="UP001296776">
    <property type="component" value="Unassembled WGS sequence"/>
</dbReference>
<dbReference type="PANTHER" id="PTHR30462:SF3">
    <property type="entry name" value="INTERMEMBRANE TRANSPORT PROTEIN PQIA"/>
    <property type="match status" value="1"/>
</dbReference>
<evidence type="ECO:0000256" key="1">
    <source>
        <dbReference type="ARBA" id="ARBA00004429"/>
    </source>
</evidence>
<evidence type="ECO:0000313" key="11">
    <source>
        <dbReference type="Proteomes" id="UP001296776"/>
    </source>
</evidence>
<evidence type="ECO:0000256" key="9">
    <source>
        <dbReference type="SAM" id="Phobius"/>
    </source>
</evidence>
<feature type="transmembrane region" description="Helical" evidence="9">
    <location>
        <begin position="57"/>
        <end position="76"/>
    </location>
</feature>
<dbReference type="InterPro" id="IPR051800">
    <property type="entry name" value="PqiA-PqiB_transport"/>
</dbReference>
<dbReference type="GO" id="GO:0005886">
    <property type="term" value="C:plasma membrane"/>
    <property type="evidence" value="ECO:0007669"/>
    <property type="project" value="UniProtKB-SubCell"/>
</dbReference>
<evidence type="ECO:0000256" key="6">
    <source>
        <dbReference type="ARBA" id="ARBA00022989"/>
    </source>
</evidence>
<keyword evidence="3" id="KW-1003">Cell membrane</keyword>
<evidence type="ECO:0000256" key="2">
    <source>
        <dbReference type="ARBA" id="ARBA00007555"/>
    </source>
</evidence>
<gene>
    <name evidence="10" type="ORF">CKO40_05320</name>
</gene>
<feature type="transmembrane region" description="Helical" evidence="9">
    <location>
        <begin position="273"/>
        <end position="292"/>
    </location>
</feature>
<comment type="similarity">
    <text evidence="2">Belongs to the PqiA family.</text>
</comment>
<sequence>MPPNRDCVGAGCDRLALCEECDLLQRNPPLPPRGASRCVRCGYRLHRHRPASLDRTLALALTGMILFVVANSFPFLSFEMQGQRTETTLFTGVADLAEQGKPVVAAVVFFTAILAPGLQLLLLLIVLTPLKLGGRLPPGYPTLFRWFKTMLPWGMMDVFLIGILVSVVKLSEMATIVPGTSLFAFVALIFVLAAAHSALDPDIVWERVPLPARLRRTPRRGEPVLGCDVCELVVPEQEAERERAGRGRQLRLRCPRCRDVLHRRKPRSLQRTWALVLAALVFYVPANVYPVMTVTSLGQTQSDTIFSGVVFLLEHGMLPLAAILFIASIFVPLLKLLILIFLLLSVQLRSDWRPRDRTRLYRITEAIGRWSMVDVYVVTILVALVHLGNLASIQAEAGAVFFCAVVILTMFAAMAFDPRLIWDSLRQAGCWGEGWGEGRGEQLGEQRADERADDRPDNRGGSPTQSPERSQTPKRGALPSEAPANAV</sequence>
<comment type="caution">
    <text evidence="10">The sequence shown here is derived from an EMBL/GenBank/DDBJ whole genome shotgun (WGS) entry which is preliminary data.</text>
</comment>
<keyword evidence="7 9" id="KW-0472">Membrane</keyword>
<evidence type="ECO:0000256" key="3">
    <source>
        <dbReference type="ARBA" id="ARBA00022475"/>
    </source>
</evidence>
<proteinExistence type="inferred from homology"/>
<organism evidence="10 11">
    <name type="scientific">Halochromatium glycolicum</name>
    <dbReference type="NCBI Taxonomy" id="85075"/>
    <lineage>
        <taxon>Bacteria</taxon>
        <taxon>Pseudomonadati</taxon>
        <taxon>Pseudomonadota</taxon>
        <taxon>Gammaproteobacteria</taxon>
        <taxon>Chromatiales</taxon>
        <taxon>Chromatiaceae</taxon>
        <taxon>Halochromatium</taxon>
    </lineage>
</organism>
<feature type="transmembrane region" description="Helical" evidence="9">
    <location>
        <begin position="367"/>
        <end position="387"/>
    </location>
</feature>
<evidence type="ECO:0000256" key="5">
    <source>
        <dbReference type="ARBA" id="ARBA00022692"/>
    </source>
</evidence>
<feature type="transmembrane region" description="Helical" evidence="9">
    <location>
        <begin position="320"/>
        <end position="346"/>
    </location>
</feature>
<keyword evidence="5 9" id="KW-0812">Transmembrane</keyword>
<evidence type="ECO:0000313" key="10">
    <source>
        <dbReference type="EMBL" id="MBK1703977.1"/>
    </source>
</evidence>
<accession>A0AAJ0U381</accession>
<dbReference type="InterPro" id="IPR007498">
    <property type="entry name" value="PqiA-like"/>
</dbReference>
<feature type="transmembrane region" description="Helical" evidence="9">
    <location>
        <begin position="103"/>
        <end position="130"/>
    </location>
</feature>
<name>A0AAJ0U381_9GAMM</name>
<comment type="subcellular location">
    <subcellularLocation>
        <location evidence="1">Cell inner membrane</location>
        <topology evidence="1">Multi-pass membrane protein</topology>
    </subcellularLocation>
</comment>
<keyword evidence="11" id="KW-1185">Reference proteome</keyword>
<feature type="region of interest" description="Disordered" evidence="8">
    <location>
        <begin position="437"/>
        <end position="487"/>
    </location>
</feature>
<dbReference type="AlphaFoldDB" id="A0AAJ0U381"/>
<evidence type="ECO:0000256" key="4">
    <source>
        <dbReference type="ARBA" id="ARBA00022519"/>
    </source>
</evidence>
<keyword evidence="6 9" id="KW-1133">Transmembrane helix</keyword>
<evidence type="ECO:0008006" key="12">
    <source>
        <dbReference type="Google" id="ProtNLM"/>
    </source>
</evidence>
<evidence type="ECO:0000256" key="8">
    <source>
        <dbReference type="SAM" id="MobiDB-lite"/>
    </source>
</evidence>
<dbReference type="InterPro" id="IPR005219">
    <property type="entry name" value="PqiA-like_proteobact"/>
</dbReference>
<keyword evidence="4" id="KW-0997">Cell inner membrane</keyword>
<reference evidence="10" key="1">
    <citation type="submission" date="2017-08" db="EMBL/GenBank/DDBJ databases">
        <authorList>
            <person name="Imhoff J.F."/>
            <person name="Rahn T."/>
            <person name="Kuenzel S."/>
            <person name="Neulinger S.C."/>
        </authorList>
    </citation>
    <scope>NUCLEOTIDE SEQUENCE</scope>
    <source>
        <strain evidence="10">DSM 11080</strain>
    </source>
</reference>
<dbReference type="EMBL" id="NRSJ01000006">
    <property type="protein sequence ID" value="MBK1703977.1"/>
    <property type="molecule type" value="Genomic_DNA"/>
</dbReference>
<dbReference type="NCBIfam" id="TIGR00155">
    <property type="entry name" value="pqiA_fam"/>
    <property type="match status" value="1"/>
</dbReference>
<protein>
    <recommendedName>
        <fullName evidence="12">Paraquat-inducible protein A</fullName>
    </recommendedName>
</protein>
<feature type="compositionally biased region" description="Polar residues" evidence="8">
    <location>
        <begin position="461"/>
        <end position="470"/>
    </location>
</feature>
<feature type="transmembrane region" description="Helical" evidence="9">
    <location>
        <begin position="399"/>
        <end position="416"/>
    </location>
</feature>
<dbReference type="Pfam" id="PF04403">
    <property type="entry name" value="PqiA"/>
    <property type="match status" value="2"/>
</dbReference>
<dbReference type="PANTHER" id="PTHR30462">
    <property type="entry name" value="INTERMEMBRANE TRANSPORT PROTEIN PQIB-RELATED"/>
    <property type="match status" value="1"/>
</dbReference>
<evidence type="ECO:0000256" key="7">
    <source>
        <dbReference type="ARBA" id="ARBA00023136"/>
    </source>
</evidence>
<feature type="transmembrane region" description="Helical" evidence="9">
    <location>
        <begin position="151"/>
        <end position="170"/>
    </location>
</feature>
<feature type="compositionally biased region" description="Basic and acidic residues" evidence="8">
    <location>
        <begin position="437"/>
        <end position="458"/>
    </location>
</feature>
<feature type="transmembrane region" description="Helical" evidence="9">
    <location>
        <begin position="176"/>
        <end position="199"/>
    </location>
</feature>
<reference evidence="10" key="2">
    <citation type="journal article" date="2020" name="Microorganisms">
        <title>Osmotic Adaptation and Compatible Solute Biosynthesis of Phototrophic Bacteria as Revealed from Genome Analyses.</title>
        <authorList>
            <person name="Imhoff J.F."/>
            <person name="Rahn T."/>
            <person name="Kunzel S."/>
            <person name="Keller A."/>
            <person name="Neulinger S.C."/>
        </authorList>
    </citation>
    <scope>NUCLEOTIDE SEQUENCE</scope>
    <source>
        <strain evidence="10">DSM 11080</strain>
    </source>
</reference>